<dbReference type="Proteomes" id="UP000091857">
    <property type="component" value="Chromosome 16"/>
</dbReference>
<sequence>MMEEVEKAENTSLISSSQKCSYFDLNEEASSEEDDDQKSAEASPSANNNSSNERNGHRTTVRQYNRSKKPRLRWSPDLHLSFVHAVEKLGGQERATPKLVLQLMNVRGLSVAHVKSHLQMYRSKKLDEAGQVLSHAYRYMQRRDGTLHQITTTAPQQHLRMENGGIVLPGNLHSSFSQSHKPLCFKASFSRDRHWSSKQLVRRRQTTTLTRKDLEHSRFLEERRWPPLEMFKNRWKVATDSSWLNACSEPDAHQISNPSRSAGATYNWKPDEEEVGNNTMVKQSLFNSHDSIRNFRFFKATFEPPFRLELNEEKVLKDNKEWLPDLQLRLSQSVGIDENKRSHCRSTQEISTKLSLS</sequence>
<evidence type="ECO:0000313" key="2">
    <source>
        <dbReference type="Proteomes" id="UP000091857"/>
    </source>
</evidence>
<organism evidence="1 2">
    <name type="scientific">Manihot esculenta</name>
    <name type="common">Cassava</name>
    <name type="synonym">Jatropha manihot</name>
    <dbReference type="NCBI Taxonomy" id="3983"/>
    <lineage>
        <taxon>Eukaryota</taxon>
        <taxon>Viridiplantae</taxon>
        <taxon>Streptophyta</taxon>
        <taxon>Embryophyta</taxon>
        <taxon>Tracheophyta</taxon>
        <taxon>Spermatophyta</taxon>
        <taxon>Magnoliopsida</taxon>
        <taxon>eudicotyledons</taxon>
        <taxon>Gunneridae</taxon>
        <taxon>Pentapetalae</taxon>
        <taxon>rosids</taxon>
        <taxon>fabids</taxon>
        <taxon>Malpighiales</taxon>
        <taxon>Euphorbiaceae</taxon>
        <taxon>Crotonoideae</taxon>
        <taxon>Manihoteae</taxon>
        <taxon>Manihot</taxon>
    </lineage>
</organism>
<accession>A0ACB7G5G4</accession>
<gene>
    <name evidence="1" type="ORF">MANES_16G040600v8</name>
</gene>
<comment type="caution">
    <text evidence="1">The sequence shown here is derived from an EMBL/GenBank/DDBJ whole genome shotgun (WGS) entry which is preliminary data.</text>
</comment>
<protein>
    <submittedName>
        <fullName evidence="1">Uncharacterized protein</fullName>
    </submittedName>
</protein>
<dbReference type="EMBL" id="CM004402">
    <property type="protein sequence ID" value="KAG8635455.1"/>
    <property type="molecule type" value="Genomic_DNA"/>
</dbReference>
<name>A0ACB7G5G4_MANES</name>
<evidence type="ECO:0000313" key="1">
    <source>
        <dbReference type="EMBL" id="KAG8635455.1"/>
    </source>
</evidence>
<keyword evidence="2" id="KW-1185">Reference proteome</keyword>
<proteinExistence type="predicted"/>
<reference evidence="2" key="1">
    <citation type="journal article" date="2016" name="Nat. Biotechnol.">
        <title>Sequencing wild and cultivated cassava and related species reveals extensive interspecific hybridization and genetic diversity.</title>
        <authorList>
            <person name="Bredeson J.V."/>
            <person name="Lyons J.B."/>
            <person name="Prochnik S.E."/>
            <person name="Wu G.A."/>
            <person name="Ha C.M."/>
            <person name="Edsinger-Gonzales E."/>
            <person name="Grimwood J."/>
            <person name="Schmutz J."/>
            <person name="Rabbi I.Y."/>
            <person name="Egesi C."/>
            <person name="Nauluvula P."/>
            <person name="Lebot V."/>
            <person name="Ndunguru J."/>
            <person name="Mkamilo G."/>
            <person name="Bart R.S."/>
            <person name="Setter T.L."/>
            <person name="Gleadow R.M."/>
            <person name="Kulakow P."/>
            <person name="Ferguson M.E."/>
            <person name="Rounsley S."/>
            <person name="Rokhsar D.S."/>
        </authorList>
    </citation>
    <scope>NUCLEOTIDE SEQUENCE [LARGE SCALE GENOMIC DNA]</scope>
    <source>
        <strain evidence="2">cv. AM560-2</strain>
    </source>
</reference>